<sequence length="131" mass="15021">LFVTILSGPRHHLFQEDELKKLCSWLNSYGGTRLSGVVIPRARFLAVRCLFFSDLTALGKHCSWEVRDLQDSEAIESIRTNARRFLCASPEANYLQMFDEFEQLLIVSMTKIGLGGKIQTRQQLELEVPEF</sequence>
<dbReference type="EMBL" id="KN555728">
    <property type="protein sequence ID" value="KHJ88495.1"/>
    <property type="molecule type" value="Genomic_DNA"/>
</dbReference>
<gene>
    <name evidence="1" type="ORF">OESDEN_11710</name>
</gene>
<dbReference type="AlphaFoldDB" id="A0A0B1SZ79"/>
<protein>
    <submittedName>
        <fullName evidence="1">Uncharacterized protein</fullName>
    </submittedName>
</protein>
<feature type="non-terminal residue" evidence="1">
    <location>
        <position position="1"/>
    </location>
</feature>
<accession>A0A0B1SZ79</accession>
<name>A0A0B1SZ79_OESDE</name>
<organism evidence="1 2">
    <name type="scientific">Oesophagostomum dentatum</name>
    <name type="common">Nodular worm</name>
    <dbReference type="NCBI Taxonomy" id="61180"/>
    <lineage>
        <taxon>Eukaryota</taxon>
        <taxon>Metazoa</taxon>
        <taxon>Ecdysozoa</taxon>
        <taxon>Nematoda</taxon>
        <taxon>Chromadorea</taxon>
        <taxon>Rhabditida</taxon>
        <taxon>Rhabditina</taxon>
        <taxon>Rhabditomorpha</taxon>
        <taxon>Strongyloidea</taxon>
        <taxon>Strongylidae</taxon>
        <taxon>Oesophagostomum</taxon>
    </lineage>
</organism>
<reference evidence="1 2" key="1">
    <citation type="submission" date="2014-03" db="EMBL/GenBank/DDBJ databases">
        <title>Draft genome of the hookworm Oesophagostomum dentatum.</title>
        <authorList>
            <person name="Mitreva M."/>
        </authorList>
    </citation>
    <scope>NUCLEOTIDE SEQUENCE [LARGE SCALE GENOMIC DNA]</scope>
    <source>
        <strain evidence="1 2">OD-Hann</strain>
    </source>
</reference>
<evidence type="ECO:0000313" key="2">
    <source>
        <dbReference type="Proteomes" id="UP000053660"/>
    </source>
</evidence>
<proteinExistence type="predicted"/>
<evidence type="ECO:0000313" key="1">
    <source>
        <dbReference type="EMBL" id="KHJ88495.1"/>
    </source>
</evidence>
<dbReference type="OrthoDB" id="5839308at2759"/>
<dbReference type="Proteomes" id="UP000053660">
    <property type="component" value="Unassembled WGS sequence"/>
</dbReference>
<keyword evidence="2" id="KW-1185">Reference proteome</keyword>